<dbReference type="NCBIfam" id="NF040716">
    <property type="entry name" value="YcaO_for_S12"/>
    <property type="match status" value="1"/>
</dbReference>
<dbReference type="InterPro" id="IPR003776">
    <property type="entry name" value="YcaO-like_dom"/>
</dbReference>
<keyword evidence="3" id="KW-1185">Reference proteome</keyword>
<dbReference type="InterPro" id="IPR036102">
    <property type="entry name" value="OsmC/Ohrsf"/>
</dbReference>
<dbReference type="SUPFAM" id="SSF82784">
    <property type="entry name" value="OsmC-like"/>
    <property type="match status" value="1"/>
</dbReference>
<proteinExistence type="predicted"/>
<dbReference type="InterPro" id="IPR041080">
    <property type="entry name" value="YcaO_C"/>
</dbReference>
<gene>
    <name evidence="2" type="ORF">CEX98_05100</name>
</gene>
<name>A0A2A5JTV5_PSEO7</name>
<dbReference type="EMBL" id="NKHF01000024">
    <property type="protein sequence ID" value="PCK32779.1"/>
    <property type="molecule type" value="Genomic_DNA"/>
</dbReference>
<sequence length="725" mass="81372">MEIKVNYLDNLRIDARFDDFSVIADQPIRYKGDGSAPSPFDYFLASSALCAAYFVKVYCNARDIPTDGIRVAQNNIVDPENRYNQIFKIQVELPESISEKDRQGILRSIDRCTVKKVIQTGPEFQVEAVESIEDDAQAMLMVDTDESDSTFILGKDLPLEQTIANMTKILSDLGMKIEVASWRNIVPHVWSLHIRDAASPMCFTNGKGATKESALCSALGEFIERLNCNFFYNDQFFGEEIANAEFVHYPNEKWFKPGADDALPNEILDDYTRAIYDPEGELRGSHLVDTNSGNTARGICSIPYTRHSDGETVYFPSNLIENLFLSNGMSAGNNLFEAKVQCLSEIFERAVKKQIIEQEIVLPDVPESVLAKYPGIVEGIKGLEAQGFPVVVKDASLGGQFPVMCVTLMNPKTGGVFASFGAHPSFEVALERSLTELLQGRSFEGLNDVPKPTFNSMAVSEPENFVEHFIDSTGVISWRFFSAKHDYEFVEWDFTGTNEEECDKLFGILEALGKEAYIAEFTDLGIACRILVPGFSEVYPAEDLIWDNTNKALQYREDILNIHALDDEALASLVERLEDSQLDNYIDIITLIGVEFDENTVWGQLTILELKILIYLALGDIEAAIDLVETFLQFNDNTVERGLFYQAMHATLEVALDEELEIEDYIHNFTRMFSKDVMDAVIGSINGDVKFYGLTPTNMKLEGLDKHLRLIESYKKLHAARGKLA</sequence>
<dbReference type="OrthoDB" id="9761274at2"/>
<evidence type="ECO:0000259" key="1">
    <source>
        <dbReference type="PROSITE" id="PS51664"/>
    </source>
</evidence>
<dbReference type="Gene3D" id="3.30.160.660">
    <property type="match status" value="1"/>
</dbReference>
<dbReference type="Pfam" id="PF02566">
    <property type="entry name" value="OsmC"/>
    <property type="match status" value="1"/>
</dbReference>
<accession>A0A2A5JTV5</accession>
<dbReference type="Gene3D" id="3.30.300.20">
    <property type="match status" value="1"/>
</dbReference>
<dbReference type="PANTHER" id="PTHR37809:SF1">
    <property type="entry name" value="RIBOSOMAL PROTEIN S12 METHYLTHIOTRANSFERASE ACCESSORY FACTOR YCAO"/>
    <property type="match status" value="1"/>
</dbReference>
<dbReference type="InterPro" id="IPR019938">
    <property type="entry name" value="YcaO_dom_prot"/>
</dbReference>
<dbReference type="InterPro" id="IPR003718">
    <property type="entry name" value="OsmC/Ohr_fam"/>
</dbReference>
<reference evidence="3" key="1">
    <citation type="journal article" date="2019" name="Genome Announc.">
        <title>Draft Genome Sequence of Pseudoalteromonas piscicida Strain 36Y ROTHPW, an Hypersaline Seawater Isolate from the South Coast of Sonora, Mexico.</title>
        <authorList>
            <person name="Sanchez-Diaz R."/>
            <person name="Molina-Garza Z.J."/>
            <person name="Cruz-Suarez L.E."/>
            <person name="Selvin J."/>
            <person name="Kiran G.S."/>
            <person name="Ibarra-Gamez J.C."/>
            <person name="Gomez-Gil B."/>
            <person name="Galaviz-Silva L."/>
        </authorList>
    </citation>
    <scope>NUCLEOTIDE SEQUENCE [LARGE SCALE GENOMIC DNA]</scope>
    <source>
        <strain evidence="3">36Y_RITHPW</strain>
    </source>
</reference>
<dbReference type="RefSeq" id="WP_099641042.1">
    <property type="nucleotide sequence ID" value="NZ_NKHF01000024.1"/>
</dbReference>
<dbReference type="Proteomes" id="UP000228621">
    <property type="component" value="Unassembled WGS sequence"/>
</dbReference>
<dbReference type="NCBIfam" id="TIGR00702">
    <property type="entry name" value="YcaO-type kinase domain"/>
    <property type="match status" value="1"/>
</dbReference>
<comment type="caution">
    <text evidence="2">The sequence shown here is derived from an EMBL/GenBank/DDBJ whole genome shotgun (WGS) entry which is preliminary data.</text>
</comment>
<dbReference type="AlphaFoldDB" id="A0A2A5JTV5"/>
<evidence type="ECO:0000313" key="3">
    <source>
        <dbReference type="Proteomes" id="UP000228621"/>
    </source>
</evidence>
<feature type="domain" description="YcaO" evidence="1">
    <location>
        <begin position="206"/>
        <end position="568"/>
    </location>
</feature>
<evidence type="ECO:0000313" key="2">
    <source>
        <dbReference type="EMBL" id="PCK32779.1"/>
    </source>
</evidence>
<protein>
    <submittedName>
        <fullName evidence="2">OsmC domain/YcaO domain-containing protein</fullName>
    </submittedName>
</protein>
<dbReference type="InterPro" id="IPR015946">
    <property type="entry name" value="KH_dom-like_a/b"/>
</dbReference>
<dbReference type="Pfam" id="PF18381">
    <property type="entry name" value="YcaO_C"/>
    <property type="match status" value="1"/>
</dbReference>
<dbReference type="Pfam" id="PF02624">
    <property type="entry name" value="YcaO"/>
    <property type="match status" value="1"/>
</dbReference>
<dbReference type="NCBIfam" id="TIGR03549">
    <property type="entry name" value="OsmC domain/YcaO domain-containing protein"/>
    <property type="match status" value="1"/>
</dbReference>
<dbReference type="PANTHER" id="PTHR37809">
    <property type="entry name" value="RIBOSOMAL PROTEIN S12 METHYLTHIOTRANSFERASE ACCESSORY FACTOR YCAO"/>
    <property type="match status" value="1"/>
</dbReference>
<dbReference type="PROSITE" id="PS51664">
    <property type="entry name" value="YCAO"/>
    <property type="match status" value="1"/>
</dbReference>
<organism evidence="2 3">
    <name type="scientific">Pseudoalteromonas piscicida</name>
    <dbReference type="NCBI Taxonomy" id="43662"/>
    <lineage>
        <taxon>Bacteria</taxon>
        <taxon>Pseudomonadati</taxon>
        <taxon>Pseudomonadota</taxon>
        <taxon>Gammaproteobacteria</taxon>
        <taxon>Alteromonadales</taxon>
        <taxon>Pseudoalteromonadaceae</taxon>
        <taxon>Pseudoalteromonas</taxon>
    </lineage>
</organism>